<organism evidence="2 3">
    <name type="scientific">Blautia producta</name>
    <dbReference type="NCBI Taxonomy" id="33035"/>
    <lineage>
        <taxon>Bacteria</taxon>
        <taxon>Bacillati</taxon>
        <taxon>Bacillota</taxon>
        <taxon>Clostridia</taxon>
        <taxon>Lachnospirales</taxon>
        <taxon>Lachnospiraceae</taxon>
        <taxon>Blautia</taxon>
    </lineage>
</organism>
<dbReference type="Gene3D" id="1.10.1200.10">
    <property type="entry name" value="ACP-like"/>
    <property type="match status" value="1"/>
</dbReference>
<accession>A0A7G5MVR9</accession>
<dbReference type="AlphaFoldDB" id="A0A7G5MVR9"/>
<evidence type="ECO:0000313" key="3">
    <source>
        <dbReference type="Proteomes" id="UP000515789"/>
    </source>
</evidence>
<proteinExistence type="predicted"/>
<dbReference type="Proteomes" id="UP000515789">
    <property type="component" value="Chromosome"/>
</dbReference>
<evidence type="ECO:0000313" key="2">
    <source>
        <dbReference type="EMBL" id="QMW78712.1"/>
    </source>
</evidence>
<feature type="domain" description="Carrier" evidence="1">
    <location>
        <begin position="6"/>
        <end position="81"/>
    </location>
</feature>
<dbReference type="EMBL" id="CP039126">
    <property type="protein sequence ID" value="QMW78712.1"/>
    <property type="molecule type" value="Genomic_DNA"/>
</dbReference>
<gene>
    <name evidence="2" type="ORF">E5259_14540</name>
</gene>
<dbReference type="PROSITE" id="PS50075">
    <property type="entry name" value="CARRIER"/>
    <property type="match status" value="1"/>
</dbReference>
<sequence length="84" mass="9448">MMVSKAEIFTVVIKEIKEVLFYLEDTDITGSDSLMEFGANSIDRVDIIMSSMEALGVQCDMMEFKNCNDINSIVDILFNIINKG</sequence>
<dbReference type="Pfam" id="PF00550">
    <property type="entry name" value="PP-binding"/>
    <property type="match status" value="1"/>
</dbReference>
<dbReference type="InterPro" id="IPR009081">
    <property type="entry name" value="PP-bd_ACP"/>
</dbReference>
<evidence type="ECO:0000259" key="1">
    <source>
        <dbReference type="PROSITE" id="PS50075"/>
    </source>
</evidence>
<protein>
    <submittedName>
        <fullName evidence="2">Acyl carrier protein</fullName>
    </submittedName>
</protein>
<dbReference type="InterPro" id="IPR036736">
    <property type="entry name" value="ACP-like_sf"/>
</dbReference>
<dbReference type="SUPFAM" id="SSF47336">
    <property type="entry name" value="ACP-like"/>
    <property type="match status" value="1"/>
</dbReference>
<reference evidence="2 3" key="1">
    <citation type="submission" date="2019-04" db="EMBL/GenBank/DDBJ databases">
        <authorList>
            <person name="Schori C."/>
            <person name="Ahrens C."/>
        </authorList>
    </citation>
    <scope>NUCLEOTIDE SEQUENCE [LARGE SCALE GENOMIC DNA]</scope>
    <source>
        <strain evidence="2 3">DSM 2950</strain>
    </source>
</reference>
<dbReference type="GeneID" id="75051257"/>
<name>A0A7G5MVR9_9FIRM</name>
<dbReference type="RefSeq" id="WP_026255616.1">
    <property type="nucleotide sequence ID" value="NZ_AP031416.1"/>
</dbReference>